<dbReference type="Gene3D" id="1.10.1520.10">
    <property type="entry name" value="Ribonuclease III domain"/>
    <property type="match status" value="1"/>
</dbReference>
<dbReference type="GO" id="GO:0004540">
    <property type="term" value="F:RNA nuclease activity"/>
    <property type="evidence" value="ECO:0000318"/>
    <property type="project" value="GO_Central"/>
</dbReference>
<feature type="region of interest" description="Disordered" evidence="1">
    <location>
        <begin position="335"/>
        <end position="444"/>
    </location>
</feature>
<feature type="compositionally biased region" description="Low complexity" evidence="1">
    <location>
        <begin position="409"/>
        <end position="428"/>
    </location>
</feature>
<reference evidence="3 4" key="1">
    <citation type="journal article" date="2014" name="Nat. Commun.">
        <title>Klebsormidium flaccidum genome reveals primary factors for plant terrestrial adaptation.</title>
        <authorList>
            <person name="Hori K."/>
            <person name="Maruyama F."/>
            <person name="Fujisawa T."/>
            <person name="Togashi T."/>
            <person name="Yamamoto N."/>
            <person name="Seo M."/>
            <person name="Sato S."/>
            <person name="Yamada T."/>
            <person name="Mori H."/>
            <person name="Tajima N."/>
            <person name="Moriyama T."/>
            <person name="Ikeuchi M."/>
            <person name="Watanabe M."/>
            <person name="Wada H."/>
            <person name="Kobayashi K."/>
            <person name="Saito M."/>
            <person name="Masuda T."/>
            <person name="Sasaki-Sekimoto Y."/>
            <person name="Mashiguchi K."/>
            <person name="Awai K."/>
            <person name="Shimojima M."/>
            <person name="Masuda S."/>
            <person name="Iwai M."/>
            <person name="Nobusawa T."/>
            <person name="Narise T."/>
            <person name="Kondo S."/>
            <person name="Saito H."/>
            <person name="Sato R."/>
            <person name="Murakawa M."/>
            <person name="Ihara Y."/>
            <person name="Oshima-Yamada Y."/>
            <person name="Ohtaka K."/>
            <person name="Satoh M."/>
            <person name="Sonobe K."/>
            <person name="Ishii M."/>
            <person name="Ohtani R."/>
            <person name="Kanamori-Sato M."/>
            <person name="Honoki R."/>
            <person name="Miyazaki D."/>
            <person name="Mochizuki H."/>
            <person name="Umetsu J."/>
            <person name="Higashi K."/>
            <person name="Shibata D."/>
            <person name="Kamiya Y."/>
            <person name="Sato N."/>
            <person name="Nakamura Y."/>
            <person name="Tabata S."/>
            <person name="Ida S."/>
            <person name="Kurokawa K."/>
            <person name="Ohta H."/>
        </authorList>
    </citation>
    <scope>NUCLEOTIDE SEQUENCE [LARGE SCALE GENOMIC DNA]</scope>
    <source>
        <strain evidence="3 4">NIES-2285</strain>
    </source>
</reference>
<dbReference type="GO" id="GO:0009507">
    <property type="term" value="C:chloroplast"/>
    <property type="evidence" value="ECO:0000318"/>
    <property type="project" value="GO_Central"/>
</dbReference>
<name>A0A1Y1HXG0_KLENI</name>
<dbReference type="SUPFAM" id="SSF69065">
    <property type="entry name" value="RNase III domain-like"/>
    <property type="match status" value="1"/>
</dbReference>
<dbReference type="PANTHER" id="PTHR34276:SF1">
    <property type="entry name" value="MINI-RIBONUCLEASE 3"/>
    <property type="match status" value="1"/>
</dbReference>
<proteinExistence type="predicted"/>
<dbReference type="GO" id="GO:0004525">
    <property type="term" value="F:ribonuclease III activity"/>
    <property type="evidence" value="ECO:0007669"/>
    <property type="project" value="InterPro"/>
</dbReference>
<feature type="region of interest" description="Disordered" evidence="1">
    <location>
        <begin position="204"/>
        <end position="238"/>
    </location>
</feature>
<keyword evidence="4" id="KW-1185">Reference proteome</keyword>
<feature type="compositionally biased region" description="Basic and acidic residues" evidence="1">
    <location>
        <begin position="343"/>
        <end position="366"/>
    </location>
</feature>
<dbReference type="GO" id="GO:0000476">
    <property type="term" value="P:maturation of 4.5S rRNA"/>
    <property type="evidence" value="ECO:0000318"/>
    <property type="project" value="GO_Central"/>
</dbReference>
<evidence type="ECO:0000256" key="1">
    <source>
        <dbReference type="SAM" id="MobiDB-lite"/>
    </source>
</evidence>
<dbReference type="Pfam" id="PF11523">
    <property type="entry name" value="DUF3223"/>
    <property type="match status" value="1"/>
</dbReference>
<dbReference type="PANTHER" id="PTHR34276">
    <property type="entry name" value="MINI-RIBONUCLEASE 3"/>
    <property type="match status" value="1"/>
</dbReference>
<dbReference type="GO" id="GO:0000967">
    <property type="term" value="P:rRNA 5'-end processing"/>
    <property type="evidence" value="ECO:0000318"/>
    <property type="project" value="GO_Central"/>
</dbReference>
<feature type="region of interest" description="Disordered" evidence="1">
    <location>
        <begin position="269"/>
        <end position="300"/>
    </location>
</feature>
<dbReference type="Proteomes" id="UP000054558">
    <property type="component" value="Unassembled WGS sequence"/>
</dbReference>
<protein>
    <recommendedName>
        <fullName evidence="2">RNase III domain-containing protein</fullName>
    </recommendedName>
</protein>
<organism evidence="3 4">
    <name type="scientific">Klebsormidium nitens</name>
    <name type="common">Green alga</name>
    <name type="synonym">Ulothrix nitens</name>
    <dbReference type="NCBI Taxonomy" id="105231"/>
    <lineage>
        <taxon>Eukaryota</taxon>
        <taxon>Viridiplantae</taxon>
        <taxon>Streptophyta</taxon>
        <taxon>Klebsormidiophyceae</taxon>
        <taxon>Klebsormidiales</taxon>
        <taxon>Klebsormidiaceae</taxon>
        <taxon>Klebsormidium</taxon>
    </lineage>
</organism>
<dbReference type="AlphaFoldDB" id="A0A1Y1HXG0"/>
<dbReference type="EMBL" id="DF237005">
    <property type="protein sequence ID" value="GAQ80548.1"/>
    <property type="molecule type" value="Genomic_DNA"/>
</dbReference>
<dbReference type="Pfam" id="PF00636">
    <property type="entry name" value="Ribonuclease_3"/>
    <property type="match status" value="1"/>
</dbReference>
<dbReference type="Gene3D" id="3.10.450.40">
    <property type="match status" value="1"/>
</dbReference>
<feature type="compositionally biased region" description="Gly residues" evidence="1">
    <location>
        <begin position="382"/>
        <end position="391"/>
    </location>
</feature>
<dbReference type="STRING" id="105231.A0A1Y1HXG0"/>
<evidence type="ECO:0000313" key="3">
    <source>
        <dbReference type="EMBL" id="GAQ80548.1"/>
    </source>
</evidence>
<dbReference type="InterPro" id="IPR000999">
    <property type="entry name" value="RNase_III_dom"/>
</dbReference>
<evidence type="ECO:0000259" key="2">
    <source>
        <dbReference type="Pfam" id="PF00636"/>
    </source>
</evidence>
<evidence type="ECO:0000313" key="4">
    <source>
        <dbReference type="Proteomes" id="UP000054558"/>
    </source>
</evidence>
<sequence>MISAPVLGRLQENAEFSRLANGAKEKKESKPRETGVEIDLDELMGQDLDRGTIGSGWLPPPPEIARPRAQFNAGTMAYLGDGVYQMYAKRHFLLPPKTVNALNERVLGLVRCETQAAMLRKLCNGAFLTEEERAIVRWGKNAAQDSSRKAIRRAGGKAYGEATALETLIGFLYLTDPSRLDALMTHIGFSFNSSTIAKEELEGIPTDVPNENSPGERLEAVGESREAPGLDDSDRLNGVNDVKVKDGVEDGVKAVSLLLEAMQNMDNELGASHRGTSYGEAGHREAPGSAPRGSSQTAEGFAKMESASFADAIDRLPSAAAVGKTANTTEVNGTVLRRGLAVPEREPGEERGSWEGLRTHVSECEIRGSSPSLGKAESSGRRPGGSSGGSLSGDVALSQANMVPPEPEGSAGALTGASTGASTGRSGSLEQSETGARALPPECPPEVKEVWEKTKRLLWQKYQLRQKLSPEDRDFVMQEILTYHPNATAKIGCGVEAITVDFSMQSRANRCFHVIRNDGSQEDFSYLKCLRVRRGIL</sequence>
<feature type="domain" description="RNase III" evidence="2">
    <location>
        <begin position="76"/>
        <end position="176"/>
    </location>
</feature>
<accession>A0A1Y1HXG0</accession>
<feature type="compositionally biased region" description="Basic and acidic residues" evidence="1">
    <location>
        <begin position="214"/>
        <end position="235"/>
    </location>
</feature>
<dbReference type="InterPro" id="IPR036389">
    <property type="entry name" value="RNase_III_sf"/>
</dbReference>
<dbReference type="OrthoDB" id="495795at2759"/>
<gene>
    <name evidence="3" type="ORF">KFL_000560370</name>
</gene>